<proteinExistence type="predicted"/>
<evidence type="ECO:0000313" key="2">
    <source>
        <dbReference type="Proteomes" id="UP000292886"/>
    </source>
</evidence>
<dbReference type="RefSeq" id="WP_133364353.1">
    <property type="nucleotide sequence ID" value="NZ_CP037940.1"/>
</dbReference>
<accession>A0A4P6YWU4</accession>
<evidence type="ECO:0000313" key="1">
    <source>
        <dbReference type="EMBL" id="QBO37276.1"/>
    </source>
</evidence>
<keyword evidence="2" id="KW-1185">Reference proteome</keyword>
<organism evidence="1 2">
    <name type="scientific">Periweissella cryptocerci</name>
    <dbReference type="NCBI Taxonomy" id="2506420"/>
    <lineage>
        <taxon>Bacteria</taxon>
        <taxon>Bacillati</taxon>
        <taxon>Bacillota</taxon>
        <taxon>Bacilli</taxon>
        <taxon>Lactobacillales</taxon>
        <taxon>Lactobacillaceae</taxon>
        <taxon>Periweissella</taxon>
    </lineage>
</organism>
<dbReference type="KEGG" id="wei:EQG49_12805"/>
<reference evidence="2" key="1">
    <citation type="submission" date="2019-03" db="EMBL/GenBank/DDBJ databases">
        <title>Weissella sp. 26KH-42 Genome sequencing.</title>
        <authorList>
            <person name="Heo J."/>
            <person name="Kim S.-J."/>
            <person name="Kim J.-S."/>
            <person name="Hong S.-B."/>
            <person name="Kwon S.-W."/>
        </authorList>
    </citation>
    <scope>NUCLEOTIDE SEQUENCE [LARGE SCALE GENOMIC DNA]</scope>
    <source>
        <strain evidence="2">26KH-42</strain>
    </source>
</reference>
<name>A0A4P6YWU4_9LACO</name>
<dbReference type="OrthoDB" id="8612906at2"/>
<dbReference type="Proteomes" id="UP000292886">
    <property type="component" value="Chromosome"/>
</dbReference>
<dbReference type="EMBL" id="CP037940">
    <property type="protein sequence ID" value="QBO37276.1"/>
    <property type="molecule type" value="Genomic_DNA"/>
</dbReference>
<sequence>MTLIITETENKIPRIIREMDILARTRVEVGIFGTGGAYISGQFRNSGNPEDNADLVTIALVHEFGATIVPLPDNKSDRLWVPIRKKFTYKGKLYEPGYHQGKDGSNYKNSIPIKKAVIPERSYLRSTWEEKKFNWREQSQELWVQVALGKKTAAWAANRLGQIMKRDIDRSMKQKGFAKNAPLTTANKGSNKPLFDTGSLRGALTYRVVLGL</sequence>
<protein>
    <submittedName>
        <fullName evidence="1">Uncharacterized protein</fullName>
    </submittedName>
</protein>
<dbReference type="AlphaFoldDB" id="A0A4P6YWU4"/>
<gene>
    <name evidence="1" type="ORF">EQG49_12805</name>
</gene>